<keyword evidence="2" id="KW-1185">Reference proteome</keyword>
<accession>A0ABQ8H675</accession>
<proteinExistence type="predicted"/>
<dbReference type="InterPro" id="IPR025322">
    <property type="entry name" value="PADRE_dom"/>
</dbReference>
<dbReference type="Pfam" id="PF14009">
    <property type="entry name" value="PADRE"/>
    <property type="match status" value="1"/>
</dbReference>
<dbReference type="PANTHER" id="PTHR33052">
    <property type="entry name" value="DUF4228 DOMAIN PROTEIN-RELATED"/>
    <property type="match status" value="1"/>
</dbReference>
<name>A0ABQ8H675_9ROSI</name>
<evidence type="ECO:0000313" key="1">
    <source>
        <dbReference type="EMBL" id="KAH7549419.1"/>
    </source>
</evidence>
<dbReference type="EMBL" id="JAFEMO010000013">
    <property type="protein sequence ID" value="KAH7549419.1"/>
    <property type="molecule type" value="Genomic_DNA"/>
</dbReference>
<sequence length="172" mass="19263">MGNATSCTPSLISNGVVKVLFSDGTLQVYTKPLKAAELMLENPGKFVCDSSSLRVGHRIQGLSADEELERRKIYFVLHMELLYSVLTHEEMSSLSYKATRALKKHASYSNNLGKIFPEFCLFPSEAAKRVQMIDSSPAENGDGSVEREVRLYSKQRSWKPALETIAETPFRL</sequence>
<evidence type="ECO:0000313" key="2">
    <source>
        <dbReference type="Proteomes" id="UP000827721"/>
    </source>
</evidence>
<organism evidence="1 2">
    <name type="scientific">Xanthoceras sorbifolium</name>
    <dbReference type="NCBI Taxonomy" id="99658"/>
    <lineage>
        <taxon>Eukaryota</taxon>
        <taxon>Viridiplantae</taxon>
        <taxon>Streptophyta</taxon>
        <taxon>Embryophyta</taxon>
        <taxon>Tracheophyta</taxon>
        <taxon>Spermatophyta</taxon>
        <taxon>Magnoliopsida</taxon>
        <taxon>eudicotyledons</taxon>
        <taxon>Gunneridae</taxon>
        <taxon>Pentapetalae</taxon>
        <taxon>rosids</taxon>
        <taxon>malvids</taxon>
        <taxon>Sapindales</taxon>
        <taxon>Sapindaceae</taxon>
        <taxon>Xanthoceroideae</taxon>
        <taxon>Xanthoceras</taxon>
    </lineage>
</organism>
<comment type="caution">
    <text evidence="1">The sequence shown here is derived from an EMBL/GenBank/DDBJ whole genome shotgun (WGS) entry which is preliminary data.</text>
</comment>
<reference evidence="1 2" key="1">
    <citation type="submission" date="2021-02" db="EMBL/GenBank/DDBJ databases">
        <title>Plant Genome Project.</title>
        <authorList>
            <person name="Zhang R.-G."/>
        </authorList>
    </citation>
    <scope>NUCLEOTIDE SEQUENCE [LARGE SCALE GENOMIC DNA]</scope>
    <source>
        <tissue evidence="1">Leaves</tissue>
    </source>
</reference>
<protein>
    <submittedName>
        <fullName evidence="1">Uncharacterized protein</fullName>
    </submittedName>
</protein>
<dbReference type="Proteomes" id="UP000827721">
    <property type="component" value="Unassembled WGS sequence"/>
</dbReference>
<gene>
    <name evidence="1" type="ORF">JRO89_XS13G0029800</name>
</gene>